<evidence type="ECO:0000256" key="6">
    <source>
        <dbReference type="ARBA" id="ARBA00022900"/>
    </source>
</evidence>
<reference evidence="12" key="2">
    <citation type="submission" date="2025-09" db="UniProtKB">
        <authorList>
            <consortium name="Ensembl"/>
        </authorList>
    </citation>
    <scope>IDENTIFICATION</scope>
</reference>
<dbReference type="Proteomes" id="UP000694548">
    <property type="component" value="Unassembled WGS sequence"/>
</dbReference>
<dbReference type="InterPro" id="IPR047565">
    <property type="entry name" value="Alpha-macroglob_thiol-ester_cl"/>
</dbReference>
<dbReference type="InterPro" id="IPR011626">
    <property type="entry name" value="Alpha-macroglobulin_TED"/>
</dbReference>
<dbReference type="Pfam" id="PF00207">
    <property type="entry name" value="A2M"/>
    <property type="match status" value="1"/>
</dbReference>
<dbReference type="Gene3D" id="2.60.120.1540">
    <property type="match status" value="1"/>
</dbReference>
<dbReference type="InterPro" id="IPR014756">
    <property type="entry name" value="Ig_E-set"/>
</dbReference>
<keyword evidence="6" id="KW-0722">Serine protease inhibitor</keyword>
<dbReference type="InterPro" id="IPR008930">
    <property type="entry name" value="Terpenoid_cyclase/PrenylTrfase"/>
</dbReference>
<dbReference type="InterPro" id="IPR040839">
    <property type="entry name" value="MG4"/>
</dbReference>
<proteinExistence type="inferred from homology"/>
<dbReference type="PANTHER" id="PTHR11412">
    <property type="entry name" value="MACROGLOBULIN / COMPLEMENT"/>
    <property type="match status" value="1"/>
</dbReference>
<comment type="subcellular location">
    <subcellularLocation>
        <location evidence="1">Secreted</location>
    </subcellularLocation>
</comment>
<dbReference type="InterPro" id="IPR036595">
    <property type="entry name" value="A-macroglobulin_rcpt-bd_sf"/>
</dbReference>
<protein>
    <submittedName>
        <fullName evidence="12">Uncharacterized protein</fullName>
    </submittedName>
</protein>
<dbReference type="Pfam" id="PF17789">
    <property type="entry name" value="MG4"/>
    <property type="match status" value="1"/>
</dbReference>
<dbReference type="InterPro" id="IPR009048">
    <property type="entry name" value="A-macroglobulin_rcpt-bd"/>
</dbReference>
<evidence type="ECO:0000313" key="12">
    <source>
        <dbReference type="Ensembl" id="ENSNFUP00015040300.1"/>
    </source>
</evidence>
<evidence type="ECO:0000313" key="13">
    <source>
        <dbReference type="Proteomes" id="UP000694548"/>
    </source>
</evidence>
<dbReference type="InterPro" id="IPR011625">
    <property type="entry name" value="A2M_N_BRD"/>
</dbReference>
<evidence type="ECO:0000256" key="7">
    <source>
        <dbReference type="ARBA" id="ARBA00023157"/>
    </source>
</evidence>
<dbReference type="InterPro" id="IPR041813">
    <property type="entry name" value="A2M_TED"/>
</dbReference>
<dbReference type="GeneTree" id="ENSGT00940000162996"/>
<dbReference type="GO" id="GO:0007399">
    <property type="term" value="P:nervous system development"/>
    <property type="evidence" value="ECO:0007669"/>
    <property type="project" value="UniProtKB-ARBA"/>
</dbReference>
<evidence type="ECO:0000259" key="10">
    <source>
        <dbReference type="SMART" id="SM01360"/>
    </source>
</evidence>
<evidence type="ECO:0000256" key="4">
    <source>
        <dbReference type="ARBA" id="ARBA00022690"/>
    </source>
</evidence>
<dbReference type="Gene3D" id="2.60.40.690">
    <property type="entry name" value="Alpha-macroglobulin, receptor-binding domain"/>
    <property type="match status" value="2"/>
</dbReference>
<dbReference type="GO" id="GO:0005615">
    <property type="term" value="C:extracellular space"/>
    <property type="evidence" value="ECO:0007669"/>
    <property type="project" value="InterPro"/>
</dbReference>
<feature type="domain" description="Alpha-2-macroglobulin" evidence="10">
    <location>
        <begin position="631"/>
        <end position="715"/>
    </location>
</feature>
<dbReference type="Gene3D" id="2.20.130.20">
    <property type="match status" value="1"/>
</dbReference>
<dbReference type="SUPFAM" id="SSF81296">
    <property type="entry name" value="E set domains"/>
    <property type="match status" value="1"/>
</dbReference>
<keyword evidence="7" id="KW-1015">Disulfide bond</keyword>
<dbReference type="Gene3D" id="2.60.40.1930">
    <property type="match status" value="2"/>
</dbReference>
<evidence type="ECO:0000256" key="3">
    <source>
        <dbReference type="ARBA" id="ARBA00022525"/>
    </source>
</evidence>
<dbReference type="PANTHER" id="PTHR11412:SF150">
    <property type="entry name" value="ALPHA-2-MACROGLOBULIN-RELATED"/>
    <property type="match status" value="1"/>
</dbReference>
<keyword evidence="13" id="KW-1185">Reference proteome</keyword>
<dbReference type="InterPro" id="IPR050473">
    <property type="entry name" value="A2M/Complement_sys"/>
</dbReference>
<dbReference type="SMART" id="SM01360">
    <property type="entry name" value="A2M"/>
    <property type="match status" value="1"/>
</dbReference>
<organism evidence="12 13">
    <name type="scientific">Nothobranchius furzeri</name>
    <name type="common">Turquoise killifish</name>
    <dbReference type="NCBI Taxonomy" id="105023"/>
    <lineage>
        <taxon>Eukaryota</taxon>
        <taxon>Metazoa</taxon>
        <taxon>Chordata</taxon>
        <taxon>Craniata</taxon>
        <taxon>Vertebrata</taxon>
        <taxon>Euteleostomi</taxon>
        <taxon>Actinopterygii</taxon>
        <taxon>Neopterygii</taxon>
        <taxon>Teleostei</taxon>
        <taxon>Neoteleostei</taxon>
        <taxon>Acanthomorphata</taxon>
        <taxon>Ovalentaria</taxon>
        <taxon>Atherinomorphae</taxon>
        <taxon>Cyprinodontiformes</taxon>
        <taxon>Nothobranchiidae</taxon>
        <taxon>Nothobranchius</taxon>
    </lineage>
</organism>
<keyword evidence="8" id="KW-0325">Glycoprotein</keyword>
<accession>A0A8C6P923</accession>
<dbReference type="InterPro" id="IPR019742">
    <property type="entry name" value="MacrogloblnA2_CS"/>
</dbReference>
<dbReference type="Pfam" id="PF07703">
    <property type="entry name" value="A2M_BRD"/>
    <property type="match status" value="1"/>
</dbReference>
<evidence type="ECO:0000256" key="8">
    <source>
        <dbReference type="ARBA" id="ARBA00023180"/>
    </source>
</evidence>
<dbReference type="InterPro" id="IPR002890">
    <property type="entry name" value="MG2"/>
</dbReference>
<dbReference type="SMART" id="SM01359">
    <property type="entry name" value="A2M_N_2"/>
    <property type="match status" value="1"/>
</dbReference>
<dbReference type="InterPro" id="IPR041555">
    <property type="entry name" value="MG3"/>
</dbReference>
<dbReference type="SMART" id="SM01419">
    <property type="entry name" value="Thiol-ester_cl"/>
    <property type="match status" value="1"/>
</dbReference>
<dbReference type="CDD" id="cd02897">
    <property type="entry name" value="A2M_2"/>
    <property type="match status" value="1"/>
</dbReference>
<dbReference type="PROSITE" id="PS00477">
    <property type="entry name" value="ALPHA_2_MACROGLOBULIN"/>
    <property type="match status" value="1"/>
</dbReference>
<evidence type="ECO:0000256" key="2">
    <source>
        <dbReference type="ARBA" id="ARBA00010952"/>
    </source>
</evidence>
<dbReference type="InterPro" id="IPR001599">
    <property type="entry name" value="Macroglobln_a2"/>
</dbReference>
<dbReference type="SUPFAM" id="SSF49410">
    <property type="entry name" value="Alpha-macroglobulin receptor domain"/>
    <property type="match status" value="1"/>
</dbReference>
<dbReference type="SUPFAM" id="SSF48239">
    <property type="entry name" value="Terpenoid cyclases/Protein prenyltransferases"/>
    <property type="match status" value="1"/>
</dbReference>
<dbReference type="GO" id="GO:0004867">
    <property type="term" value="F:serine-type endopeptidase inhibitor activity"/>
    <property type="evidence" value="ECO:0007669"/>
    <property type="project" value="UniProtKB-KW"/>
</dbReference>
<dbReference type="Pfam" id="PF07677">
    <property type="entry name" value="A2M_recep"/>
    <property type="match status" value="1"/>
</dbReference>
<reference evidence="12" key="1">
    <citation type="submission" date="2025-08" db="UniProtKB">
        <authorList>
            <consortium name="Ensembl"/>
        </authorList>
    </citation>
    <scope>IDENTIFICATION</scope>
</reference>
<dbReference type="InterPro" id="IPR013783">
    <property type="entry name" value="Ig-like_fold"/>
</dbReference>
<evidence type="ECO:0000256" key="1">
    <source>
        <dbReference type="ARBA" id="ARBA00004613"/>
    </source>
</evidence>
<keyword evidence="4" id="KW-0646">Protease inhibitor</keyword>
<evidence type="ECO:0000259" key="9">
    <source>
        <dbReference type="SMART" id="SM01359"/>
    </source>
</evidence>
<dbReference type="Pfam" id="PF17791">
    <property type="entry name" value="MG3"/>
    <property type="match status" value="1"/>
</dbReference>
<evidence type="ECO:0000259" key="11">
    <source>
        <dbReference type="SMART" id="SM01361"/>
    </source>
</evidence>
<dbReference type="Pfam" id="PF07678">
    <property type="entry name" value="TED_complement"/>
    <property type="match status" value="1"/>
</dbReference>
<dbReference type="Pfam" id="PF01835">
    <property type="entry name" value="MG2"/>
    <property type="match status" value="1"/>
</dbReference>
<name>A0A8C6P923_NOTFU</name>
<sequence length="1313" mass="145535">MGGQPTDLPAACMTDSRHYMVAFPAVLEAGAETKFCVSLFQPNETLVLTVTLRSQERNTTLCEKTSSTEFHDCLQCQIPSVDKEDIWDIEVVVRGNTFYSREVRKVMINDYKPKTFIQTDKPIYLPGQTVHFRLVTLDSQLRPASQLDPYGNRIGQWLNETSNSKILQLSYSLNSEAREGSYKLITSTGGAQVSHSFKVEKYVLPKFDVTINVKDEVSVSEDEIDADICAKYTYGQSVPGSVTVKVCRPLQYYSAYGQPRNAEELGVTDPCDTQTKKVVRYINRMIMYYSGTISYVLGKLSFVDTPKIYELGSNLEGKVKAVHHNDTPIPHMPLYLLIRKTWSTHLLLQNLTTDNDGFASFSISTDAFSGDATLYVSKYSPFRTAFYETGSHTVSLSQPPSLDTKSVSSLKLKQRDSPLVCDKEEDMFIEYSFVHEPKGSVDVMYLVINQGEMSFKLTVSPDMAPNVQIVAYAVLPSKNVIAHSADFDTEKCFSNKVLLEISPSPAVPGEEAKMKLTAQPDSLCGVSAVDQSVLIKEPGNTLDADKIFNLLPVKKVTYTPYQILDPTECLHVRPKRYVVFCCSPSCLKFMGRQYNLGLPEAMAVPQSVSVGGFPPKNSEPILTVRTFFPETWIWDLVDIGASGTKDVPLTVPDTITTWETETFCLSPQGFGLAPREKLTVFQPFFLELTLPYSIIRGENFDRPSDTIFNMLSVKISPAPSSDFTLTPLSGDQYTSCLCGNERKTLRWIMAPTALGVVNVTVTAEAIPSHASCDNEIVSVPERGRIDVVTRSLIVKAEGIEVTKTHNWLLCPKGNTLTEETEIQLPGNVIEGSARATVSVLGDILGRALKNLDGLLQMPYGCGEQNMALLAPNIYILEYLQKTQQLTPAIKEKASNFLTSGYQRQLNYKDIAGAYSTFGSGPGNTWLTAFVLRSFHKAQSFIYIDETKMEASKTWLIERQNITGCFVQSGKLFNNRMKGGVSDEVTLSAYITAALLETNSSVNDPVVSRSLSCLREFTNDFSNTYTTALLAYVFTLAGDMETRAHLLQHLDSVAVKQGGFTYWSQTSSETSASLSVEISSYVLMAKLAFSQTAEDLGYASSIVRWLTTQQNYYGGFSSTQDTVVALQALALYSSAVFSPEGSSTVTVQSPSGPLVFDVNQENKLLYQEKLLQDVSGKNSLRVEGTTCASVQISVHYNIPPPPPVTSMRVEVKPEFDTSRKPKLTLKIMSLYNGNEISTNMVILDIALLSGFVPDPHRTQRWSRCGKDVQINHSLELLQQIPVNNLKPAVIALYDYYQPSDRAEKEYTLTAEGKN</sequence>
<comment type="similarity">
    <text evidence="2">Belongs to the protease inhibitor I39 (alpha-2-macroglobulin) family.</text>
</comment>
<dbReference type="Ensembl" id="ENSNFUT00015042072.1">
    <property type="protein sequence ID" value="ENSNFUP00015040300.1"/>
    <property type="gene ID" value="ENSNFUG00015019339.1"/>
</dbReference>
<keyword evidence="3" id="KW-0964">Secreted</keyword>
<dbReference type="Gene3D" id="2.60.40.10">
    <property type="entry name" value="Immunoglobulins"/>
    <property type="match status" value="2"/>
</dbReference>
<dbReference type="Gene3D" id="6.20.50.160">
    <property type="match status" value="1"/>
</dbReference>
<keyword evidence="5" id="KW-0732">Signal</keyword>
<feature type="domain" description="Alpha-macroglobulin receptor-binding" evidence="11">
    <location>
        <begin position="1237"/>
        <end position="1305"/>
    </location>
</feature>
<dbReference type="FunFam" id="1.50.10.20:FF:000001">
    <property type="entry name" value="CD109 isoform 1"/>
    <property type="match status" value="1"/>
</dbReference>
<dbReference type="Gene3D" id="2.60.40.1940">
    <property type="match status" value="1"/>
</dbReference>
<feature type="domain" description="Alpha-2-macroglobulin bait region" evidence="9">
    <location>
        <begin position="410"/>
        <end position="536"/>
    </location>
</feature>
<dbReference type="Gene3D" id="1.50.10.20">
    <property type="match status" value="1"/>
</dbReference>
<dbReference type="SMART" id="SM01361">
    <property type="entry name" value="A2M_recep"/>
    <property type="match status" value="1"/>
</dbReference>
<evidence type="ECO:0000256" key="5">
    <source>
        <dbReference type="ARBA" id="ARBA00022729"/>
    </source>
</evidence>
<dbReference type="FunFam" id="2.60.40.1930:FF:000001">
    <property type="entry name" value="CD109 isoform 3"/>
    <property type="match status" value="1"/>
</dbReference>